<reference evidence="2 3" key="1">
    <citation type="submission" date="2018-04" db="EMBL/GenBank/DDBJ databases">
        <title>Genomic Encyclopedia of Type Strains, Phase IV (KMG-IV): sequencing the most valuable type-strain genomes for metagenomic binning, comparative biology and taxonomic classification.</title>
        <authorList>
            <person name="Goeker M."/>
        </authorList>
    </citation>
    <scope>NUCLEOTIDE SEQUENCE [LARGE SCALE GENOMIC DNA]</scope>
    <source>
        <strain evidence="2 3">DSM 104150</strain>
    </source>
</reference>
<keyword evidence="3" id="KW-1185">Reference proteome</keyword>
<keyword evidence="1" id="KW-0472">Membrane</keyword>
<gene>
    <name evidence="2" type="ORF">C8D93_105115</name>
</gene>
<proteinExistence type="predicted"/>
<dbReference type="AlphaFoldDB" id="A0A318E7M0"/>
<name>A0A318E7M0_9GAMM</name>
<dbReference type="EMBL" id="QICN01000005">
    <property type="protein sequence ID" value="PXV67759.1"/>
    <property type="molecule type" value="Genomic_DNA"/>
</dbReference>
<comment type="caution">
    <text evidence="2">The sequence shown here is derived from an EMBL/GenBank/DDBJ whole genome shotgun (WGS) entry which is preliminary data.</text>
</comment>
<feature type="transmembrane region" description="Helical" evidence="1">
    <location>
        <begin position="6"/>
        <end position="23"/>
    </location>
</feature>
<feature type="transmembrane region" description="Helical" evidence="1">
    <location>
        <begin position="44"/>
        <end position="61"/>
    </location>
</feature>
<protein>
    <submittedName>
        <fullName evidence="2">Uncharacterized protein</fullName>
    </submittedName>
</protein>
<dbReference type="Proteomes" id="UP000248330">
    <property type="component" value="Unassembled WGS sequence"/>
</dbReference>
<evidence type="ECO:0000256" key="1">
    <source>
        <dbReference type="SAM" id="Phobius"/>
    </source>
</evidence>
<evidence type="ECO:0000313" key="2">
    <source>
        <dbReference type="EMBL" id="PXV67759.1"/>
    </source>
</evidence>
<evidence type="ECO:0000313" key="3">
    <source>
        <dbReference type="Proteomes" id="UP000248330"/>
    </source>
</evidence>
<organism evidence="2 3">
    <name type="scientific">Sinimarinibacterium flocculans</name>
    <dbReference type="NCBI Taxonomy" id="985250"/>
    <lineage>
        <taxon>Bacteria</taxon>
        <taxon>Pseudomonadati</taxon>
        <taxon>Pseudomonadota</taxon>
        <taxon>Gammaproteobacteria</taxon>
        <taxon>Nevskiales</taxon>
        <taxon>Nevskiaceae</taxon>
        <taxon>Sinimarinibacterium</taxon>
    </lineage>
</organism>
<dbReference type="RefSeq" id="WP_110265234.1">
    <property type="nucleotide sequence ID" value="NZ_CAWNXA010000005.1"/>
</dbReference>
<keyword evidence="1" id="KW-0812">Transmembrane</keyword>
<accession>A0A318E7M0</accession>
<feature type="transmembrane region" description="Helical" evidence="1">
    <location>
        <begin position="67"/>
        <end position="85"/>
    </location>
</feature>
<keyword evidence="1" id="KW-1133">Transmembrane helix</keyword>
<sequence length="96" mass="10361">MSTDLYSAIAIAVSLLPVLTLALRDPKRLRSRRSAQRTAAASERRVLAVLALVPGLVLATLGQWPAFLIWLGSVSAAGWLLVLWLSRESGRVVAEP</sequence>